<feature type="transmembrane region" description="Helical" evidence="1">
    <location>
        <begin position="42"/>
        <end position="62"/>
    </location>
</feature>
<feature type="transmembrane region" description="Helical" evidence="1">
    <location>
        <begin position="179"/>
        <end position="198"/>
    </location>
</feature>
<keyword evidence="1" id="KW-0472">Membrane</keyword>
<dbReference type="Proteomes" id="UP000318313">
    <property type="component" value="Chromosome"/>
</dbReference>
<sequence>MGLVLLTKMTWIILLGLWPLSWACWIWRQRLDSNMESCKKQIVQLAVIILLGVYVLNLGYGFEGSFKPIEDYTFVSRTLAGNESVVDENGGGNRFTGSWMGKIPVPFPKNYLRGIDLQKVDFELKKWSYLNGEWKKGGGYYYLYALMMKVPLGTWGLFLLAMGLTFFNRHYRSSWRNELVLLLPAATIFLFVSSQTGFSRYLRYVLPSFPFLFIFISKVAQSIKFRQWIISIPMSAALLWSVGSSLFVYPHSMSYFNEIAGAPREVTGILLTLTSTGDRSCCI</sequence>
<name>A0A518I5J9_9PLAN</name>
<gene>
    <name evidence="2" type="ORF">Enr17x_03880</name>
</gene>
<reference evidence="2 3" key="1">
    <citation type="submission" date="2019-03" db="EMBL/GenBank/DDBJ databases">
        <title>Deep-cultivation of Planctomycetes and their phenomic and genomic characterization uncovers novel biology.</title>
        <authorList>
            <person name="Wiegand S."/>
            <person name="Jogler M."/>
            <person name="Boedeker C."/>
            <person name="Pinto D."/>
            <person name="Vollmers J."/>
            <person name="Rivas-Marin E."/>
            <person name="Kohn T."/>
            <person name="Peeters S.H."/>
            <person name="Heuer A."/>
            <person name="Rast P."/>
            <person name="Oberbeckmann S."/>
            <person name="Bunk B."/>
            <person name="Jeske O."/>
            <person name="Meyerdierks A."/>
            <person name="Storesund J.E."/>
            <person name="Kallscheuer N."/>
            <person name="Luecker S."/>
            <person name="Lage O.M."/>
            <person name="Pohl T."/>
            <person name="Merkel B.J."/>
            <person name="Hornburger P."/>
            <person name="Mueller R.-W."/>
            <person name="Bruemmer F."/>
            <person name="Labrenz M."/>
            <person name="Spormann A.M."/>
            <person name="Op den Camp H."/>
            <person name="Overmann J."/>
            <person name="Amann R."/>
            <person name="Jetten M.S.M."/>
            <person name="Mascher T."/>
            <person name="Medema M.H."/>
            <person name="Devos D.P."/>
            <person name="Kaster A.-K."/>
            <person name="Ovreas L."/>
            <person name="Rohde M."/>
            <person name="Galperin M.Y."/>
            <person name="Jogler C."/>
        </authorList>
    </citation>
    <scope>NUCLEOTIDE SEQUENCE [LARGE SCALE GENOMIC DNA]</scope>
    <source>
        <strain evidence="2 3">Enr17</strain>
    </source>
</reference>
<protein>
    <recommendedName>
        <fullName evidence="4">Glycosyltransferase RgtA/B/C/D-like domain-containing protein</fullName>
    </recommendedName>
</protein>
<evidence type="ECO:0008006" key="4">
    <source>
        <dbReference type="Google" id="ProtNLM"/>
    </source>
</evidence>
<proteinExistence type="predicted"/>
<organism evidence="2 3">
    <name type="scientific">Gimesia fumaroli</name>
    <dbReference type="NCBI Taxonomy" id="2527976"/>
    <lineage>
        <taxon>Bacteria</taxon>
        <taxon>Pseudomonadati</taxon>
        <taxon>Planctomycetota</taxon>
        <taxon>Planctomycetia</taxon>
        <taxon>Planctomycetales</taxon>
        <taxon>Planctomycetaceae</taxon>
        <taxon>Gimesia</taxon>
    </lineage>
</organism>
<evidence type="ECO:0000313" key="3">
    <source>
        <dbReference type="Proteomes" id="UP000318313"/>
    </source>
</evidence>
<accession>A0A518I5J9</accession>
<feature type="transmembrane region" description="Helical" evidence="1">
    <location>
        <begin position="228"/>
        <end position="249"/>
    </location>
</feature>
<feature type="transmembrane region" description="Helical" evidence="1">
    <location>
        <begin position="6"/>
        <end position="27"/>
    </location>
</feature>
<dbReference type="EMBL" id="CP037452">
    <property type="protein sequence ID" value="QDV48376.1"/>
    <property type="molecule type" value="Genomic_DNA"/>
</dbReference>
<feature type="transmembrane region" description="Helical" evidence="1">
    <location>
        <begin position="141"/>
        <end position="167"/>
    </location>
</feature>
<dbReference type="AlphaFoldDB" id="A0A518I5J9"/>
<keyword evidence="1" id="KW-0812">Transmembrane</keyword>
<keyword evidence="3" id="KW-1185">Reference proteome</keyword>
<evidence type="ECO:0000313" key="2">
    <source>
        <dbReference type="EMBL" id="QDV48376.1"/>
    </source>
</evidence>
<evidence type="ECO:0000256" key="1">
    <source>
        <dbReference type="SAM" id="Phobius"/>
    </source>
</evidence>
<keyword evidence="1" id="KW-1133">Transmembrane helix</keyword>
<dbReference type="KEGG" id="gfm:Enr17x_03880"/>